<keyword evidence="3 11" id="KW-0812">Transmembrane</keyword>
<keyword evidence="7" id="KW-1015">Disulfide bond</keyword>
<dbReference type="PROSITE" id="PS50835">
    <property type="entry name" value="IG_LIKE"/>
    <property type="match status" value="1"/>
</dbReference>
<dbReference type="InterPro" id="IPR036179">
    <property type="entry name" value="Ig-like_dom_sf"/>
</dbReference>
<evidence type="ECO:0000313" key="13">
    <source>
        <dbReference type="EMBL" id="AWP03654.1"/>
    </source>
</evidence>
<organism evidence="13 14">
    <name type="scientific">Scophthalmus maximus</name>
    <name type="common">Turbot</name>
    <name type="synonym">Psetta maxima</name>
    <dbReference type="NCBI Taxonomy" id="52904"/>
    <lineage>
        <taxon>Eukaryota</taxon>
        <taxon>Metazoa</taxon>
        <taxon>Chordata</taxon>
        <taxon>Craniata</taxon>
        <taxon>Vertebrata</taxon>
        <taxon>Euteleostomi</taxon>
        <taxon>Actinopterygii</taxon>
        <taxon>Neopterygii</taxon>
        <taxon>Teleostei</taxon>
        <taxon>Neoteleostei</taxon>
        <taxon>Acanthomorphata</taxon>
        <taxon>Carangaria</taxon>
        <taxon>Pleuronectiformes</taxon>
        <taxon>Pleuronectoidei</taxon>
        <taxon>Scophthalmidae</taxon>
        <taxon>Scophthalmus</taxon>
    </lineage>
</organism>
<dbReference type="GO" id="GO:0005886">
    <property type="term" value="C:plasma membrane"/>
    <property type="evidence" value="ECO:0007669"/>
    <property type="project" value="TreeGrafter"/>
</dbReference>
<comment type="similarity">
    <text evidence="2">Belongs to the myelin P0 protein family.</text>
</comment>
<evidence type="ECO:0000256" key="1">
    <source>
        <dbReference type="ARBA" id="ARBA00004479"/>
    </source>
</evidence>
<accession>A0A2U9BI35</accession>
<dbReference type="InterPro" id="IPR013106">
    <property type="entry name" value="Ig_V-set"/>
</dbReference>
<proteinExistence type="inferred from homology"/>
<evidence type="ECO:0000256" key="6">
    <source>
        <dbReference type="ARBA" id="ARBA00023136"/>
    </source>
</evidence>
<protein>
    <submittedName>
        <fullName evidence="13">Putative myelin protein P0-like</fullName>
    </submittedName>
</protein>
<dbReference type="GO" id="GO:0042552">
    <property type="term" value="P:myelination"/>
    <property type="evidence" value="ECO:0007669"/>
    <property type="project" value="TreeGrafter"/>
</dbReference>
<dbReference type="PRINTS" id="PR00213">
    <property type="entry name" value="MYELINP0"/>
</dbReference>
<feature type="transmembrane region" description="Helical" evidence="11">
    <location>
        <begin position="136"/>
        <end position="159"/>
    </location>
</feature>
<dbReference type="STRING" id="52904.ENSSMAP00000015269"/>
<dbReference type="AlphaFoldDB" id="A0A2U9BI35"/>
<dbReference type="PANTHER" id="PTHR13869:SF7">
    <property type="entry name" value="MYELIN PROTEIN P0"/>
    <property type="match status" value="1"/>
</dbReference>
<gene>
    <name evidence="13" type="ORF">SMAX5B_007168</name>
</gene>
<dbReference type="EMBL" id="CP026249">
    <property type="protein sequence ID" value="AWP03654.1"/>
    <property type="molecule type" value="Genomic_DNA"/>
</dbReference>
<dbReference type="Proteomes" id="UP000246464">
    <property type="component" value="Chromosome 7"/>
</dbReference>
<evidence type="ECO:0000256" key="7">
    <source>
        <dbReference type="ARBA" id="ARBA00023157"/>
    </source>
</evidence>
<feature type="domain" description="Ig-like" evidence="12">
    <location>
        <begin position="4"/>
        <end position="123"/>
    </location>
</feature>
<dbReference type="FunFam" id="2.60.40.10:FF:000193">
    <property type="entry name" value="Myelin protein zero-like 1 like"/>
    <property type="match status" value="1"/>
</dbReference>
<dbReference type="SMART" id="SM00406">
    <property type="entry name" value="IGv"/>
    <property type="match status" value="1"/>
</dbReference>
<evidence type="ECO:0000259" key="12">
    <source>
        <dbReference type="PROSITE" id="PS50835"/>
    </source>
</evidence>
<dbReference type="SUPFAM" id="SSF48726">
    <property type="entry name" value="Immunoglobulin"/>
    <property type="match status" value="1"/>
</dbReference>
<dbReference type="Pfam" id="PF07686">
    <property type="entry name" value="V-set"/>
    <property type="match status" value="1"/>
</dbReference>
<comment type="subcellular location">
    <subcellularLocation>
        <location evidence="1">Membrane</location>
        <topology evidence="1">Single-pass type I membrane protein</topology>
    </subcellularLocation>
</comment>
<evidence type="ECO:0000256" key="11">
    <source>
        <dbReference type="SAM" id="Phobius"/>
    </source>
</evidence>
<keyword evidence="9" id="KW-0393">Immunoglobulin domain</keyword>
<feature type="region of interest" description="Disordered" evidence="10">
    <location>
        <begin position="174"/>
        <end position="229"/>
    </location>
</feature>
<keyword evidence="5 11" id="KW-1133">Transmembrane helix</keyword>
<keyword evidence="6 11" id="KW-0472">Membrane</keyword>
<dbReference type="Gene3D" id="2.60.40.10">
    <property type="entry name" value="Immunoglobulins"/>
    <property type="match status" value="1"/>
</dbReference>
<keyword evidence="14" id="KW-1185">Reference proteome</keyword>
<feature type="compositionally biased region" description="Gly residues" evidence="10">
    <location>
        <begin position="248"/>
        <end position="257"/>
    </location>
</feature>
<sequence>MRVPEQSQAIVIYTGWERHALLGSDIRLSCSFFSWRWTSEDVTFSWTYRPDGSRDSISVFHYTGGMAYVDNKGPFRDRLEFVGNPARRDGSILLKNLDFSDNGTFTCDAKNPPDIVGRPSSVRLLVFEKVPIQAGVITGSIIGAVLGLLVLIVVIYYLMRFLVARRVFSLSVSKHGKKKKEGSQQRQGPVPPADPSKPVRRMAAGARSNQQQRTVVRKTEGVGGGGEEGPGRVLMTIELELTRKNGEKGPGGEGGMGRSAAPGFLSRLANQLTFK</sequence>
<evidence type="ECO:0000256" key="4">
    <source>
        <dbReference type="ARBA" id="ARBA00022729"/>
    </source>
</evidence>
<dbReference type="InterPro" id="IPR000920">
    <property type="entry name" value="Myelin_P0-rel"/>
</dbReference>
<evidence type="ECO:0000256" key="8">
    <source>
        <dbReference type="ARBA" id="ARBA00023180"/>
    </source>
</evidence>
<dbReference type="InterPro" id="IPR007110">
    <property type="entry name" value="Ig-like_dom"/>
</dbReference>
<dbReference type="PANTHER" id="PTHR13869">
    <property type="entry name" value="MYELIN P0 RELATED"/>
    <property type="match status" value="1"/>
</dbReference>
<evidence type="ECO:0000256" key="2">
    <source>
        <dbReference type="ARBA" id="ARBA00007180"/>
    </source>
</evidence>
<evidence type="ECO:0000256" key="10">
    <source>
        <dbReference type="SAM" id="MobiDB-lite"/>
    </source>
</evidence>
<evidence type="ECO:0000313" key="14">
    <source>
        <dbReference type="Proteomes" id="UP000246464"/>
    </source>
</evidence>
<feature type="region of interest" description="Disordered" evidence="10">
    <location>
        <begin position="243"/>
        <end position="263"/>
    </location>
</feature>
<evidence type="ECO:0000256" key="9">
    <source>
        <dbReference type="ARBA" id="ARBA00023319"/>
    </source>
</evidence>
<evidence type="ECO:0000256" key="3">
    <source>
        <dbReference type="ARBA" id="ARBA00022692"/>
    </source>
</evidence>
<reference evidence="13 14" key="1">
    <citation type="submission" date="2017-12" db="EMBL/GenBank/DDBJ databases">
        <title>Integrating genomic resources of turbot (Scophthalmus maximus) in depth evaluation of genetic and physical mapping variation across individuals.</title>
        <authorList>
            <person name="Martinez P."/>
        </authorList>
    </citation>
    <scope>NUCLEOTIDE SEQUENCE [LARGE SCALE GENOMIC DNA]</scope>
</reference>
<name>A0A2U9BI35_SCOMX</name>
<keyword evidence="4" id="KW-0732">Signal</keyword>
<keyword evidence="8" id="KW-0325">Glycoprotein</keyword>
<evidence type="ECO:0000256" key="5">
    <source>
        <dbReference type="ARBA" id="ARBA00022989"/>
    </source>
</evidence>
<dbReference type="InterPro" id="IPR013783">
    <property type="entry name" value="Ig-like_fold"/>
</dbReference>